<gene>
    <name evidence="1" type="ORF">ABB22_17375</name>
</gene>
<keyword evidence="2" id="KW-1185">Reference proteome</keyword>
<reference evidence="1 2" key="1">
    <citation type="submission" date="2015-05" db="EMBL/GenBank/DDBJ databases">
        <title>Genome sequencing and analysis of members of genus Stenotrophomonas.</title>
        <authorList>
            <person name="Patil P.P."/>
            <person name="Midha S."/>
            <person name="Patil P.B."/>
        </authorList>
    </citation>
    <scope>NUCLEOTIDE SEQUENCE [LARGE SCALE GENOMIC DNA]</scope>
    <source>
        <strain evidence="1 2">DSM 12575</strain>
    </source>
</reference>
<protein>
    <submittedName>
        <fullName evidence="1">Uncharacterized protein</fullName>
    </submittedName>
</protein>
<dbReference type="PIRSF" id="PIRSF028589">
    <property type="entry name" value="UCP028589"/>
    <property type="match status" value="1"/>
</dbReference>
<sequence length="253" mass="26622">MQGQMQDQSYLGSGKLLIREFGARAPFEEVGNCSAVTLSPQTNTIALADGTAPGGGERNRVDRLTGVEFAYTFHDFAPENFARALRGTSSKVAAGKAVDEPITAYKGGFTPLGKIATAVTAVKPDTGSAVLEAGKDYIFQDGGLYIPEDSTIPTSTDGKPNIKVSYDYGAQTTVQALVNPAKQYEMLFLGLNEAQSGKAVRIRVHKVSGGVMAQLGLIGDQHGQGEVTGALLPDTSKGAQLSKYFVVDQEVVG</sequence>
<comment type="caution">
    <text evidence="1">The sequence shown here is derived from an EMBL/GenBank/DDBJ whole genome shotgun (WGS) entry which is preliminary data.</text>
</comment>
<dbReference type="InterPro" id="IPR016893">
    <property type="entry name" value="UCP028589"/>
</dbReference>
<dbReference type="EMBL" id="LDJG01000049">
    <property type="protein sequence ID" value="KRG53611.1"/>
    <property type="molecule type" value="Genomic_DNA"/>
</dbReference>
<dbReference type="Proteomes" id="UP000050902">
    <property type="component" value="Unassembled WGS sequence"/>
</dbReference>
<proteinExistence type="predicted"/>
<name>A0ABR5NFE9_9GAMM</name>
<evidence type="ECO:0000313" key="2">
    <source>
        <dbReference type="Proteomes" id="UP000050902"/>
    </source>
</evidence>
<accession>A0ABR5NFE9</accession>
<evidence type="ECO:0000313" key="1">
    <source>
        <dbReference type="EMBL" id="KRG53611.1"/>
    </source>
</evidence>
<organism evidence="1 2">
    <name type="scientific">Stenotrophomonas nitritireducens</name>
    <dbReference type="NCBI Taxonomy" id="83617"/>
    <lineage>
        <taxon>Bacteria</taxon>
        <taxon>Pseudomonadati</taxon>
        <taxon>Pseudomonadota</taxon>
        <taxon>Gammaproteobacteria</taxon>
        <taxon>Lysobacterales</taxon>
        <taxon>Lysobacteraceae</taxon>
        <taxon>Stenotrophomonas</taxon>
    </lineage>
</organism>
<dbReference type="RefSeq" id="WP_057505436.1">
    <property type="nucleotide sequence ID" value="NZ_LDJG01000049.1"/>
</dbReference>